<protein>
    <recommendedName>
        <fullName evidence="1">MINDY deubiquitinase domain-containing protein</fullName>
    </recommendedName>
</protein>
<dbReference type="EMBL" id="CAKKLH010000312">
    <property type="protein sequence ID" value="CAH0111267.1"/>
    <property type="molecule type" value="Genomic_DNA"/>
</dbReference>
<name>A0A8J2RZ50_9CRUS</name>
<accession>A0A8J2RZ50</accession>
<dbReference type="InterPro" id="IPR033979">
    <property type="entry name" value="MINDY_domain"/>
</dbReference>
<dbReference type="GO" id="GO:0004843">
    <property type="term" value="F:cysteine-type deubiquitinase activity"/>
    <property type="evidence" value="ECO:0007669"/>
    <property type="project" value="InterPro"/>
</dbReference>
<comment type="caution">
    <text evidence="2">The sequence shown here is derived from an EMBL/GenBank/DDBJ whole genome shotgun (WGS) entry which is preliminary data.</text>
</comment>
<proteinExistence type="predicted"/>
<sequence length="92" mass="10784">MAHQFKHGSSELGLNRLLSKMEEEDFALFFSFNEYRTIYKFEGKIYQLVTNCSYIMFTEVDIRRTGPVIRSPSYGPEFFNFFVGPYVAKFGP</sequence>
<keyword evidence="3" id="KW-1185">Reference proteome</keyword>
<dbReference type="Pfam" id="PF04424">
    <property type="entry name" value="MINDY_DUB"/>
    <property type="match status" value="1"/>
</dbReference>
<gene>
    <name evidence="2" type="ORF">DGAL_LOCUS14906</name>
</gene>
<dbReference type="Proteomes" id="UP000789390">
    <property type="component" value="Unassembled WGS sequence"/>
</dbReference>
<feature type="domain" description="MINDY deubiquitinase" evidence="1">
    <location>
        <begin position="11"/>
        <end position="58"/>
    </location>
</feature>
<evidence type="ECO:0000259" key="1">
    <source>
        <dbReference type="Pfam" id="PF04424"/>
    </source>
</evidence>
<evidence type="ECO:0000313" key="3">
    <source>
        <dbReference type="Proteomes" id="UP000789390"/>
    </source>
</evidence>
<evidence type="ECO:0000313" key="2">
    <source>
        <dbReference type="EMBL" id="CAH0111267.1"/>
    </source>
</evidence>
<dbReference type="AlphaFoldDB" id="A0A8J2RZ50"/>
<reference evidence="2" key="1">
    <citation type="submission" date="2021-11" db="EMBL/GenBank/DDBJ databases">
        <authorList>
            <person name="Schell T."/>
        </authorList>
    </citation>
    <scope>NUCLEOTIDE SEQUENCE</scope>
    <source>
        <strain evidence="2">M5</strain>
    </source>
</reference>
<organism evidence="2 3">
    <name type="scientific">Daphnia galeata</name>
    <dbReference type="NCBI Taxonomy" id="27404"/>
    <lineage>
        <taxon>Eukaryota</taxon>
        <taxon>Metazoa</taxon>
        <taxon>Ecdysozoa</taxon>
        <taxon>Arthropoda</taxon>
        <taxon>Crustacea</taxon>
        <taxon>Branchiopoda</taxon>
        <taxon>Diplostraca</taxon>
        <taxon>Cladocera</taxon>
        <taxon>Anomopoda</taxon>
        <taxon>Daphniidae</taxon>
        <taxon>Daphnia</taxon>
    </lineage>
</organism>
<dbReference type="GO" id="GO:1990380">
    <property type="term" value="F:K48-linked deubiquitinase activity"/>
    <property type="evidence" value="ECO:0007669"/>
    <property type="project" value="InterPro"/>
</dbReference>